<feature type="binding site" evidence="11">
    <location>
        <position position="15"/>
    </location>
    <ligand>
        <name>Mg(2+)</name>
        <dbReference type="ChEBI" id="CHEBI:18420"/>
    </ligand>
</feature>
<keyword evidence="8 11" id="KW-0460">Magnesium</keyword>
<evidence type="ECO:0000256" key="2">
    <source>
        <dbReference type="ARBA" id="ARBA00001946"/>
    </source>
</evidence>
<dbReference type="SFLD" id="SFLDG01135">
    <property type="entry name" value="C1.5.6:_HAD__Beta-PGM__Phospha"/>
    <property type="match status" value="1"/>
</dbReference>
<evidence type="ECO:0000256" key="5">
    <source>
        <dbReference type="ARBA" id="ARBA00013078"/>
    </source>
</evidence>
<keyword evidence="9 11" id="KW-0119">Carbohydrate metabolism</keyword>
<dbReference type="Pfam" id="PF13419">
    <property type="entry name" value="HAD_2"/>
    <property type="match status" value="1"/>
</dbReference>
<dbReference type="GO" id="GO:0005975">
    <property type="term" value="P:carbohydrate metabolic process"/>
    <property type="evidence" value="ECO:0007669"/>
    <property type="project" value="InterPro"/>
</dbReference>
<evidence type="ECO:0000313" key="13">
    <source>
        <dbReference type="Proteomes" id="UP000515733"/>
    </source>
</evidence>
<dbReference type="GO" id="GO:0046295">
    <property type="term" value="P:glycolate biosynthetic process"/>
    <property type="evidence" value="ECO:0007669"/>
    <property type="project" value="UniProtKB-UniRule"/>
</dbReference>
<feature type="active site" description="Nucleophile" evidence="11">
    <location>
        <position position="13"/>
    </location>
</feature>
<protein>
    <recommendedName>
        <fullName evidence="5 11">Phosphoglycolate phosphatase</fullName>
        <shortName evidence="11">PGP</shortName>
        <shortName evidence="11">PGPase</shortName>
        <ecNumber evidence="5 11">3.1.3.18</ecNumber>
    </recommendedName>
</protein>
<dbReference type="NCBIfam" id="TIGR01549">
    <property type="entry name" value="HAD-SF-IA-v1"/>
    <property type="match status" value="1"/>
</dbReference>
<dbReference type="SUPFAM" id="SSF56784">
    <property type="entry name" value="HAD-like"/>
    <property type="match status" value="1"/>
</dbReference>
<dbReference type="GO" id="GO:0006281">
    <property type="term" value="P:DNA repair"/>
    <property type="evidence" value="ECO:0007669"/>
    <property type="project" value="TreeGrafter"/>
</dbReference>
<dbReference type="SFLD" id="SFLDS00003">
    <property type="entry name" value="Haloacid_Dehalogenase"/>
    <property type="match status" value="1"/>
</dbReference>
<evidence type="ECO:0000313" key="12">
    <source>
        <dbReference type="EMBL" id="CAB1367780.1"/>
    </source>
</evidence>
<accession>A0A6S6XST5</accession>
<dbReference type="NCBIfam" id="TIGR01509">
    <property type="entry name" value="HAD-SF-IA-v3"/>
    <property type="match status" value="1"/>
</dbReference>
<dbReference type="EMBL" id="LR778301">
    <property type="protein sequence ID" value="CAB1367780.1"/>
    <property type="molecule type" value="Genomic_DNA"/>
</dbReference>
<dbReference type="InterPro" id="IPR036412">
    <property type="entry name" value="HAD-like_sf"/>
</dbReference>
<dbReference type="Gene3D" id="1.10.150.240">
    <property type="entry name" value="Putative phosphatase, domain 2"/>
    <property type="match status" value="1"/>
</dbReference>
<comment type="similarity">
    <text evidence="4 11">Belongs to the HAD-like hydrolase superfamily. CbbY/CbbZ/Gph/YieH family.</text>
</comment>
<evidence type="ECO:0000256" key="4">
    <source>
        <dbReference type="ARBA" id="ARBA00006171"/>
    </source>
</evidence>
<evidence type="ECO:0000256" key="6">
    <source>
        <dbReference type="ARBA" id="ARBA00022723"/>
    </source>
</evidence>
<evidence type="ECO:0000256" key="1">
    <source>
        <dbReference type="ARBA" id="ARBA00000830"/>
    </source>
</evidence>
<organism evidence="12 13">
    <name type="scientific">Denitratisoma oestradiolicum</name>
    <dbReference type="NCBI Taxonomy" id="311182"/>
    <lineage>
        <taxon>Bacteria</taxon>
        <taxon>Pseudomonadati</taxon>
        <taxon>Pseudomonadota</taxon>
        <taxon>Betaproteobacteria</taxon>
        <taxon>Nitrosomonadales</taxon>
        <taxon>Sterolibacteriaceae</taxon>
        <taxon>Denitratisoma</taxon>
    </lineage>
</organism>
<dbReference type="Proteomes" id="UP000515733">
    <property type="component" value="Chromosome"/>
</dbReference>
<dbReference type="PANTHER" id="PTHR43434:SF1">
    <property type="entry name" value="PHOSPHOGLYCOLATE PHOSPHATASE"/>
    <property type="match status" value="1"/>
</dbReference>
<evidence type="ECO:0000256" key="7">
    <source>
        <dbReference type="ARBA" id="ARBA00022801"/>
    </source>
</evidence>
<dbReference type="UniPathway" id="UPA00865">
    <property type="reaction ID" value="UER00834"/>
</dbReference>
<dbReference type="NCBIfam" id="TIGR01449">
    <property type="entry name" value="PGP_bact"/>
    <property type="match status" value="1"/>
</dbReference>
<evidence type="ECO:0000256" key="8">
    <source>
        <dbReference type="ARBA" id="ARBA00022842"/>
    </source>
</evidence>
<dbReference type="KEGG" id="doe:DENOEST_0615"/>
<keyword evidence="7 11" id="KW-0378">Hydrolase</keyword>
<dbReference type="InterPro" id="IPR006439">
    <property type="entry name" value="HAD-SF_hydro_IA"/>
</dbReference>
<dbReference type="InterPro" id="IPR037512">
    <property type="entry name" value="PGPase_prok"/>
</dbReference>
<dbReference type="EC" id="3.1.3.18" evidence="5 11"/>
<dbReference type="CDD" id="cd16417">
    <property type="entry name" value="HAD_PGPase"/>
    <property type="match status" value="1"/>
</dbReference>
<dbReference type="AlphaFoldDB" id="A0A6S6XST5"/>
<dbReference type="InterPro" id="IPR050155">
    <property type="entry name" value="HAD-like_hydrolase_sf"/>
</dbReference>
<dbReference type="FunFam" id="3.40.50.1000:FF:000022">
    <property type="entry name" value="Phosphoglycolate phosphatase"/>
    <property type="match status" value="1"/>
</dbReference>
<dbReference type="GO" id="GO:0008967">
    <property type="term" value="F:phosphoglycolate phosphatase activity"/>
    <property type="evidence" value="ECO:0007669"/>
    <property type="project" value="UniProtKB-UniRule"/>
</dbReference>
<evidence type="ECO:0000256" key="11">
    <source>
        <dbReference type="HAMAP-Rule" id="MF_00495"/>
    </source>
</evidence>
<comment type="function">
    <text evidence="10 11">Specifically catalyzes the dephosphorylation of 2-phosphoglycolate. Is involved in the dissimilation of the intracellular 2-phosphoglycolate formed during the DNA repair of 3'-phosphoglycolate ends, a major class of DNA lesions induced by oxidative stress.</text>
</comment>
<dbReference type="PANTHER" id="PTHR43434">
    <property type="entry name" value="PHOSPHOGLYCOLATE PHOSPHATASE"/>
    <property type="match status" value="1"/>
</dbReference>
<feature type="binding site" evidence="11">
    <location>
        <position position="174"/>
    </location>
    <ligand>
        <name>Mg(2+)</name>
        <dbReference type="ChEBI" id="CHEBI:18420"/>
    </ligand>
</feature>
<sequence>MNFPLPIHSVTLDLDGTLLDTAPDLAKAANAMLAELGLPQRSEAQIRDFIGKGIPNLVKRSITFDQEPDAEALARADAAFRRHYAECNGRLSQPYPGVIEGLERFRSLGLKLAIITNKAGAFTEPLVAVSGLASYVEFTIAGDTLPRKKPDPLPLQHACQRMGVPTKFNLHIGDSQNDFHAARAAGCPVFLVPYGYNEGEDVRLLECDAIVASLVHAAELVTTA</sequence>
<dbReference type="NCBIfam" id="NF009695">
    <property type="entry name" value="PRK13222.1-2"/>
    <property type="match status" value="1"/>
</dbReference>
<keyword evidence="6 11" id="KW-0479">Metal-binding</keyword>
<dbReference type="InterPro" id="IPR041492">
    <property type="entry name" value="HAD_2"/>
</dbReference>
<dbReference type="HAMAP" id="MF_00495">
    <property type="entry name" value="GPH_hydrolase_bact"/>
    <property type="match status" value="1"/>
</dbReference>
<evidence type="ECO:0000256" key="9">
    <source>
        <dbReference type="ARBA" id="ARBA00023277"/>
    </source>
</evidence>
<gene>
    <name evidence="12" type="ORF">DENOEST_0615</name>
</gene>
<dbReference type="SFLD" id="SFLDG01129">
    <property type="entry name" value="C1.5:_HAD__Beta-PGM__Phosphata"/>
    <property type="match status" value="1"/>
</dbReference>
<dbReference type="RefSeq" id="WP_145769917.1">
    <property type="nucleotide sequence ID" value="NZ_LR778301.1"/>
</dbReference>
<proteinExistence type="inferred from homology"/>
<reference evidence="12 13" key="1">
    <citation type="submission" date="2020-03" db="EMBL/GenBank/DDBJ databases">
        <authorList>
            <consortium name="Genoscope - CEA"/>
            <person name="William W."/>
        </authorList>
    </citation>
    <scope>NUCLEOTIDE SEQUENCE [LARGE SCALE GENOMIC DNA]</scope>
    <source>
        <strain evidence="13">DSM 16959</strain>
    </source>
</reference>
<keyword evidence="13" id="KW-1185">Reference proteome</keyword>
<feature type="binding site" evidence="11">
    <location>
        <position position="13"/>
    </location>
    <ligand>
        <name>Mg(2+)</name>
        <dbReference type="ChEBI" id="CHEBI:18420"/>
    </ligand>
</feature>
<evidence type="ECO:0000256" key="10">
    <source>
        <dbReference type="ARBA" id="ARBA00059247"/>
    </source>
</evidence>
<dbReference type="InterPro" id="IPR023198">
    <property type="entry name" value="PGP-like_dom2"/>
</dbReference>
<dbReference type="Gene3D" id="3.40.50.1000">
    <property type="entry name" value="HAD superfamily/HAD-like"/>
    <property type="match status" value="1"/>
</dbReference>
<comment type="cofactor">
    <cofactor evidence="2 11">
        <name>Mg(2+)</name>
        <dbReference type="ChEBI" id="CHEBI:18420"/>
    </cofactor>
</comment>
<evidence type="ECO:0000256" key="3">
    <source>
        <dbReference type="ARBA" id="ARBA00004818"/>
    </source>
</evidence>
<dbReference type="GO" id="GO:0005829">
    <property type="term" value="C:cytosol"/>
    <property type="evidence" value="ECO:0007669"/>
    <property type="project" value="TreeGrafter"/>
</dbReference>
<dbReference type="InterPro" id="IPR023214">
    <property type="entry name" value="HAD_sf"/>
</dbReference>
<comment type="pathway">
    <text evidence="3 11">Organic acid metabolism; glycolate biosynthesis; glycolate from 2-phosphoglycolate: step 1/1.</text>
</comment>
<dbReference type="GO" id="GO:0046872">
    <property type="term" value="F:metal ion binding"/>
    <property type="evidence" value="ECO:0007669"/>
    <property type="project" value="UniProtKB-KW"/>
</dbReference>
<name>A0A6S6XST5_9PROT</name>
<dbReference type="OrthoDB" id="9807630at2"/>
<comment type="catalytic activity">
    <reaction evidence="1 11">
        <text>2-phosphoglycolate + H2O = glycolate + phosphate</text>
        <dbReference type="Rhea" id="RHEA:14369"/>
        <dbReference type="ChEBI" id="CHEBI:15377"/>
        <dbReference type="ChEBI" id="CHEBI:29805"/>
        <dbReference type="ChEBI" id="CHEBI:43474"/>
        <dbReference type="ChEBI" id="CHEBI:58033"/>
        <dbReference type="EC" id="3.1.3.18"/>
    </reaction>
</comment>